<dbReference type="GO" id="GO:0005524">
    <property type="term" value="F:ATP binding"/>
    <property type="evidence" value="ECO:0007669"/>
    <property type="project" value="UniProtKB-UniRule"/>
</dbReference>
<keyword evidence="14" id="KW-1185">Reference proteome</keyword>
<dbReference type="InterPro" id="IPR050629">
    <property type="entry name" value="STE20/SPS1-PAK"/>
</dbReference>
<dbReference type="PROSITE" id="PS50011">
    <property type="entry name" value="PROTEIN_KINASE_DOM"/>
    <property type="match status" value="1"/>
</dbReference>
<evidence type="ECO:0000256" key="1">
    <source>
        <dbReference type="ARBA" id="ARBA00008874"/>
    </source>
</evidence>
<keyword evidence="6 13" id="KW-0418">Kinase</keyword>
<dbReference type="EC" id="2.7.11.1" evidence="2"/>
<organism evidence="13 14">
    <name type="scientific">Bombardia bombarda</name>
    <dbReference type="NCBI Taxonomy" id="252184"/>
    <lineage>
        <taxon>Eukaryota</taxon>
        <taxon>Fungi</taxon>
        <taxon>Dikarya</taxon>
        <taxon>Ascomycota</taxon>
        <taxon>Pezizomycotina</taxon>
        <taxon>Sordariomycetes</taxon>
        <taxon>Sordariomycetidae</taxon>
        <taxon>Sordariales</taxon>
        <taxon>Lasiosphaeriaceae</taxon>
        <taxon>Bombardia</taxon>
    </lineage>
</organism>
<evidence type="ECO:0000256" key="6">
    <source>
        <dbReference type="ARBA" id="ARBA00022777"/>
    </source>
</evidence>
<evidence type="ECO:0000256" key="5">
    <source>
        <dbReference type="ARBA" id="ARBA00022741"/>
    </source>
</evidence>
<accession>A0AA39WUT7</accession>
<dbReference type="InterPro" id="IPR000719">
    <property type="entry name" value="Prot_kinase_dom"/>
</dbReference>
<comment type="catalytic activity">
    <reaction evidence="8">
        <text>L-threonyl-[protein] + ATP = O-phospho-L-threonyl-[protein] + ADP + H(+)</text>
        <dbReference type="Rhea" id="RHEA:46608"/>
        <dbReference type="Rhea" id="RHEA-COMP:11060"/>
        <dbReference type="Rhea" id="RHEA-COMP:11605"/>
        <dbReference type="ChEBI" id="CHEBI:15378"/>
        <dbReference type="ChEBI" id="CHEBI:30013"/>
        <dbReference type="ChEBI" id="CHEBI:30616"/>
        <dbReference type="ChEBI" id="CHEBI:61977"/>
        <dbReference type="ChEBI" id="CHEBI:456216"/>
        <dbReference type="EC" id="2.7.11.1"/>
    </reaction>
</comment>
<comment type="similarity">
    <text evidence="1">Belongs to the protein kinase superfamily. STE Ser/Thr protein kinase family. STE20 subfamily.</text>
</comment>
<keyword evidence="7 10" id="KW-0067">ATP-binding</keyword>
<keyword evidence="5 10" id="KW-0547">Nucleotide-binding</keyword>
<keyword evidence="3 11" id="KW-0723">Serine/threonine-protein kinase</keyword>
<feature type="non-terminal residue" evidence="13">
    <location>
        <position position="470"/>
    </location>
</feature>
<dbReference type="Proteomes" id="UP001174934">
    <property type="component" value="Unassembled WGS sequence"/>
</dbReference>
<dbReference type="InterPro" id="IPR017441">
    <property type="entry name" value="Protein_kinase_ATP_BS"/>
</dbReference>
<dbReference type="PANTHER" id="PTHR48012">
    <property type="entry name" value="STERILE20-LIKE KINASE, ISOFORM B-RELATED"/>
    <property type="match status" value="1"/>
</dbReference>
<dbReference type="EMBL" id="JAULSR010000004">
    <property type="protein sequence ID" value="KAK0622023.1"/>
    <property type="molecule type" value="Genomic_DNA"/>
</dbReference>
<evidence type="ECO:0000313" key="14">
    <source>
        <dbReference type="Proteomes" id="UP001174934"/>
    </source>
</evidence>
<evidence type="ECO:0000256" key="7">
    <source>
        <dbReference type="ARBA" id="ARBA00022840"/>
    </source>
</evidence>
<gene>
    <name evidence="13" type="ORF">B0T17DRAFT_494340</name>
</gene>
<evidence type="ECO:0000256" key="4">
    <source>
        <dbReference type="ARBA" id="ARBA00022679"/>
    </source>
</evidence>
<evidence type="ECO:0000256" key="9">
    <source>
        <dbReference type="ARBA" id="ARBA00048679"/>
    </source>
</evidence>
<evidence type="ECO:0000256" key="10">
    <source>
        <dbReference type="PROSITE-ProRule" id="PRU10141"/>
    </source>
</evidence>
<comment type="catalytic activity">
    <reaction evidence="9">
        <text>L-seryl-[protein] + ATP = O-phospho-L-seryl-[protein] + ADP + H(+)</text>
        <dbReference type="Rhea" id="RHEA:17989"/>
        <dbReference type="Rhea" id="RHEA-COMP:9863"/>
        <dbReference type="Rhea" id="RHEA-COMP:11604"/>
        <dbReference type="ChEBI" id="CHEBI:15378"/>
        <dbReference type="ChEBI" id="CHEBI:29999"/>
        <dbReference type="ChEBI" id="CHEBI:30616"/>
        <dbReference type="ChEBI" id="CHEBI:83421"/>
        <dbReference type="ChEBI" id="CHEBI:456216"/>
        <dbReference type="EC" id="2.7.11.1"/>
    </reaction>
</comment>
<feature type="domain" description="Protein kinase" evidence="12">
    <location>
        <begin position="47"/>
        <end position="314"/>
    </location>
</feature>
<dbReference type="PROSITE" id="PS00108">
    <property type="entry name" value="PROTEIN_KINASE_ST"/>
    <property type="match status" value="1"/>
</dbReference>
<reference evidence="13" key="1">
    <citation type="submission" date="2023-06" db="EMBL/GenBank/DDBJ databases">
        <title>Genome-scale phylogeny and comparative genomics of the fungal order Sordariales.</title>
        <authorList>
            <consortium name="Lawrence Berkeley National Laboratory"/>
            <person name="Hensen N."/>
            <person name="Bonometti L."/>
            <person name="Westerberg I."/>
            <person name="Brannstrom I.O."/>
            <person name="Guillou S."/>
            <person name="Cros-Aarteil S."/>
            <person name="Calhoun S."/>
            <person name="Haridas S."/>
            <person name="Kuo A."/>
            <person name="Mondo S."/>
            <person name="Pangilinan J."/>
            <person name="Riley R."/>
            <person name="LaButti K."/>
            <person name="Andreopoulos B."/>
            <person name="Lipzen A."/>
            <person name="Chen C."/>
            <person name="Yanf M."/>
            <person name="Daum C."/>
            <person name="Ng V."/>
            <person name="Clum A."/>
            <person name="Steindorff A."/>
            <person name="Ohm R."/>
            <person name="Martin F."/>
            <person name="Silar P."/>
            <person name="Natvig D."/>
            <person name="Lalanne C."/>
            <person name="Gautier V."/>
            <person name="Ament-velasquez S.L."/>
            <person name="Kruys A."/>
            <person name="Hutchinson M.I."/>
            <person name="Powell A.J."/>
            <person name="Barry K."/>
            <person name="Miller A.N."/>
            <person name="Grigoriev I.V."/>
            <person name="Debuchy R."/>
            <person name="Gladieux P."/>
            <person name="Thoren M.H."/>
            <person name="Johannesson H."/>
        </authorList>
    </citation>
    <scope>NUCLEOTIDE SEQUENCE</scope>
    <source>
        <strain evidence="13">SMH3391-2</strain>
    </source>
</reference>
<evidence type="ECO:0000313" key="13">
    <source>
        <dbReference type="EMBL" id="KAK0622023.1"/>
    </source>
</evidence>
<keyword evidence="4" id="KW-0808">Transferase</keyword>
<feature type="binding site" evidence="10">
    <location>
        <position position="76"/>
    </location>
    <ligand>
        <name>ATP</name>
        <dbReference type="ChEBI" id="CHEBI:30616"/>
    </ligand>
</feature>
<evidence type="ECO:0000256" key="11">
    <source>
        <dbReference type="RuleBase" id="RU000304"/>
    </source>
</evidence>
<evidence type="ECO:0000256" key="8">
    <source>
        <dbReference type="ARBA" id="ARBA00047899"/>
    </source>
</evidence>
<sequence length="470" mass="51906">MQIEAGPLPEAEAGQSAAKFRAVEDAMEMQWMAEKECAHAGKEPPPYRLSELIGKGSFGRVYKAKGPRQGQIVAVKIMSIEEGDSAAPGESDTFAEILKEVSTLKLLNDSGAKNINTVIDTLLIGQSMWMVTEYCAGGSVSTLMHPTGSLAEKWIIPILREVAVAIFWVHKQGIIHRDIKCANVLITEDGGVQLCDFGVAGIVKTRFEKRSTITGTLQWMAPELFETNVTYGSEVDIWAFGSMAYEVATGLPPNATTILPDMDLTQFGAQLRESSPRLEGDEYSARLKDLIAFCMVPDASQRPRIEEIQKHPYICSTARTHPTDSLSRLVGAFRIWERQGGLRRSLFCAGGAHGPLGDNSCAIADDEGWDYGTMEEADQLTFDDPNHINVPTTIPDLERLPELPRQRRRRNRAPPNLHVIKPPLEKAFDQNTMSDYKDNARAFYNAAETSSSTTLPARRASFDDLTIRES</sequence>
<dbReference type="PANTHER" id="PTHR48012:SF10">
    <property type="entry name" value="FI20177P1"/>
    <property type="match status" value="1"/>
</dbReference>
<name>A0AA39WUT7_9PEZI</name>
<dbReference type="SUPFAM" id="SSF56112">
    <property type="entry name" value="Protein kinase-like (PK-like)"/>
    <property type="match status" value="1"/>
</dbReference>
<protein>
    <recommendedName>
        <fullName evidence="2">non-specific serine/threonine protein kinase</fullName>
        <ecNumber evidence="2">2.7.11.1</ecNumber>
    </recommendedName>
</protein>
<proteinExistence type="inferred from homology"/>
<dbReference type="AlphaFoldDB" id="A0AA39WUT7"/>
<dbReference type="GO" id="GO:0004674">
    <property type="term" value="F:protein serine/threonine kinase activity"/>
    <property type="evidence" value="ECO:0007669"/>
    <property type="project" value="UniProtKB-KW"/>
</dbReference>
<dbReference type="SMART" id="SM00220">
    <property type="entry name" value="S_TKc"/>
    <property type="match status" value="1"/>
</dbReference>
<evidence type="ECO:0000259" key="12">
    <source>
        <dbReference type="PROSITE" id="PS50011"/>
    </source>
</evidence>
<comment type="caution">
    <text evidence="13">The sequence shown here is derived from an EMBL/GenBank/DDBJ whole genome shotgun (WGS) entry which is preliminary data.</text>
</comment>
<evidence type="ECO:0000256" key="2">
    <source>
        <dbReference type="ARBA" id="ARBA00012513"/>
    </source>
</evidence>
<dbReference type="InterPro" id="IPR008271">
    <property type="entry name" value="Ser/Thr_kinase_AS"/>
</dbReference>
<dbReference type="PROSITE" id="PS00107">
    <property type="entry name" value="PROTEIN_KINASE_ATP"/>
    <property type="match status" value="1"/>
</dbReference>
<dbReference type="Gene3D" id="1.10.510.10">
    <property type="entry name" value="Transferase(Phosphotransferase) domain 1"/>
    <property type="match status" value="1"/>
</dbReference>
<evidence type="ECO:0000256" key="3">
    <source>
        <dbReference type="ARBA" id="ARBA00022527"/>
    </source>
</evidence>
<dbReference type="GO" id="GO:0005737">
    <property type="term" value="C:cytoplasm"/>
    <property type="evidence" value="ECO:0007669"/>
    <property type="project" value="TreeGrafter"/>
</dbReference>
<dbReference type="Pfam" id="PF00069">
    <property type="entry name" value="Pkinase"/>
    <property type="match status" value="1"/>
</dbReference>
<dbReference type="InterPro" id="IPR011009">
    <property type="entry name" value="Kinase-like_dom_sf"/>
</dbReference>